<dbReference type="GO" id="GO:0042729">
    <property type="term" value="C:DASH complex"/>
    <property type="evidence" value="ECO:0007669"/>
    <property type="project" value="InterPro"/>
</dbReference>
<evidence type="ECO:0000256" key="14">
    <source>
        <dbReference type="ARBA" id="ARBA00023242"/>
    </source>
</evidence>
<dbReference type="GO" id="GO:0000278">
    <property type="term" value="P:mitotic cell cycle"/>
    <property type="evidence" value="ECO:0007669"/>
    <property type="project" value="InterPro"/>
</dbReference>
<dbReference type="PANTHER" id="PTHR28216">
    <property type="entry name" value="DASH COMPLEX SUBUNIT DUO1"/>
    <property type="match status" value="1"/>
</dbReference>
<evidence type="ECO:0000313" key="19">
    <source>
        <dbReference type="EMBL" id="CAG8623444.1"/>
    </source>
</evidence>
<name>A0A9N9D294_9GLOM</name>
<keyword evidence="6" id="KW-0963">Cytoplasm</keyword>
<dbReference type="OrthoDB" id="5599235at2759"/>
<keyword evidence="14" id="KW-0539">Nucleus</keyword>
<evidence type="ECO:0000256" key="5">
    <source>
        <dbReference type="ARBA" id="ARBA00022454"/>
    </source>
</evidence>
<dbReference type="InterPro" id="IPR013960">
    <property type="entry name" value="DASH_Duo1"/>
</dbReference>
<proteinExistence type="inferred from homology"/>
<evidence type="ECO:0000256" key="4">
    <source>
        <dbReference type="ARBA" id="ARBA00005366"/>
    </source>
</evidence>
<evidence type="ECO:0000313" key="20">
    <source>
        <dbReference type="Proteomes" id="UP000789572"/>
    </source>
</evidence>
<dbReference type="GO" id="GO:0051301">
    <property type="term" value="P:cell division"/>
    <property type="evidence" value="ECO:0007669"/>
    <property type="project" value="UniProtKB-KW"/>
</dbReference>
<keyword evidence="11" id="KW-0995">Kinetochore</keyword>
<keyword evidence="15" id="KW-0131">Cell cycle</keyword>
<evidence type="ECO:0000256" key="2">
    <source>
        <dbReference type="ARBA" id="ARBA00004186"/>
    </source>
</evidence>
<evidence type="ECO:0000256" key="3">
    <source>
        <dbReference type="ARBA" id="ARBA00004629"/>
    </source>
</evidence>
<evidence type="ECO:0000256" key="8">
    <source>
        <dbReference type="ARBA" id="ARBA00022701"/>
    </source>
</evidence>
<evidence type="ECO:0000256" key="15">
    <source>
        <dbReference type="ARBA" id="ARBA00023306"/>
    </source>
</evidence>
<keyword evidence="13" id="KW-0206">Cytoskeleton</keyword>
<dbReference type="GO" id="GO:0007059">
    <property type="term" value="P:chromosome segregation"/>
    <property type="evidence" value="ECO:0007669"/>
    <property type="project" value="UniProtKB-KW"/>
</dbReference>
<evidence type="ECO:0000256" key="1">
    <source>
        <dbReference type="ARBA" id="ARBA00004123"/>
    </source>
</evidence>
<evidence type="ECO:0000256" key="6">
    <source>
        <dbReference type="ARBA" id="ARBA00022490"/>
    </source>
</evidence>
<keyword evidence="9" id="KW-0498">Mitosis</keyword>
<comment type="subcellular location">
    <subcellularLocation>
        <location evidence="3">Chromosome</location>
        <location evidence="3">Centromere</location>
        <location evidence="3">Kinetochore</location>
    </subcellularLocation>
    <subcellularLocation>
        <location evidence="2">Cytoplasm</location>
        <location evidence="2">Cytoskeleton</location>
        <location evidence="2">Spindle</location>
    </subcellularLocation>
    <subcellularLocation>
        <location evidence="1">Nucleus</location>
    </subcellularLocation>
</comment>
<keyword evidence="20" id="KW-1185">Reference proteome</keyword>
<keyword evidence="16" id="KW-0137">Centromere</keyword>
<keyword evidence="5" id="KW-0158">Chromosome</keyword>
<evidence type="ECO:0000256" key="13">
    <source>
        <dbReference type="ARBA" id="ARBA00023212"/>
    </source>
</evidence>
<protein>
    <recommendedName>
        <fullName evidence="17">DASH complex subunit DUO1</fullName>
    </recommendedName>
    <alternativeName>
        <fullName evidence="18">Outer kinetochore protein DUO1</fullName>
    </alternativeName>
</protein>
<gene>
    <name evidence="19" type="ORF">POCULU_LOCUS8536</name>
</gene>
<dbReference type="GO" id="GO:0072686">
    <property type="term" value="C:mitotic spindle"/>
    <property type="evidence" value="ECO:0007669"/>
    <property type="project" value="InterPro"/>
</dbReference>
<dbReference type="Pfam" id="PF08651">
    <property type="entry name" value="DASH_Duo1"/>
    <property type="match status" value="1"/>
</dbReference>
<dbReference type="AlphaFoldDB" id="A0A9N9D294"/>
<accession>A0A9N9D294</accession>
<keyword evidence="10" id="KW-0159">Chromosome partition</keyword>
<keyword evidence="7" id="KW-0132">Cell division</keyword>
<evidence type="ECO:0000256" key="11">
    <source>
        <dbReference type="ARBA" id="ARBA00022838"/>
    </source>
</evidence>
<evidence type="ECO:0000256" key="10">
    <source>
        <dbReference type="ARBA" id="ARBA00022829"/>
    </source>
</evidence>
<keyword evidence="8" id="KW-0493">Microtubule</keyword>
<dbReference type="EMBL" id="CAJVPJ010002525">
    <property type="protein sequence ID" value="CAG8623444.1"/>
    <property type="molecule type" value="Genomic_DNA"/>
</dbReference>
<reference evidence="19" key="1">
    <citation type="submission" date="2021-06" db="EMBL/GenBank/DDBJ databases">
        <authorList>
            <person name="Kallberg Y."/>
            <person name="Tangrot J."/>
            <person name="Rosling A."/>
        </authorList>
    </citation>
    <scope>NUCLEOTIDE SEQUENCE</scope>
    <source>
        <strain evidence="19">IA702</strain>
    </source>
</reference>
<comment type="similarity">
    <text evidence="4">Belongs to the DASH complex DUO1 family.</text>
</comment>
<comment type="caution">
    <text evidence="19">The sequence shown here is derived from an EMBL/GenBank/DDBJ whole genome shotgun (WGS) entry which is preliminary data.</text>
</comment>
<evidence type="ECO:0000256" key="12">
    <source>
        <dbReference type="ARBA" id="ARBA00023054"/>
    </source>
</evidence>
<keyword evidence="12" id="KW-0175">Coiled coil</keyword>
<organism evidence="19 20">
    <name type="scientific">Paraglomus occultum</name>
    <dbReference type="NCBI Taxonomy" id="144539"/>
    <lineage>
        <taxon>Eukaryota</taxon>
        <taxon>Fungi</taxon>
        <taxon>Fungi incertae sedis</taxon>
        <taxon>Mucoromycota</taxon>
        <taxon>Glomeromycotina</taxon>
        <taxon>Glomeromycetes</taxon>
        <taxon>Paraglomerales</taxon>
        <taxon>Paraglomeraceae</taxon>
        <taxon>Paraglomus</taxon>
    </lineage>
</organism>
<evidence type="ECO:0000256" key="17">
    <source>
        <dbReference type="ARBA" id="ARBA00044152"/>
    </source>
</evidence>
<evidence type="ECO:0000256" key="7">
    <source>
        <dbReference type="ARBA" id="ARBA00022618"/>
    </source>
</evidence>
<evidence type="ECO:0000256" key="16">
    <source>
        <dbReference type="ARBA" id="ARBA00023328"/>
    </source>
</evidence>
<dbReference type="PANTHER" id="PTHR28216:SF1">
    <property type="entry name" value="DASH COMPLEX SUBUNIT DUO1"/>
    <property type="match status" value="1"/>
</dbReference>
<sequence>METKRLNEDQTEALKREYQAVMKLNETFTAVNDNLIGAREKLQQFADTMDQTDTLLDIWIKILSQSLHTQRLLSDPSWQGQTTVTFTLYTS</sequence>
<dbReference type="Proteomes" id="UP000789572">
    <property type="component" value="Unassembled WGS sequence"/>
</dbReference>
<evidence type="ECO:0000256" key="18">
    <source>
        <dbReference type="ARBA" id="ARBA00044358"/>
    </source>
</evidence>
<dbReference type="GO" id="GO:0005874">
    <property type="term" value="C:microtubule"/>
    <property type="evidence" value="ECO:0007669"/>
    <property type="project" value="UniProtKB-KW"/>
</dbReference>
<evidence type="ECO:0000256" key="9">
    <source>
        <dbReference type="ARBA" id="ARBA00022776"/>
    </source>
</evidence>